<feature type="region of interest" description="Disordered" evidence="1">
    <location>
        <begin position="91"/>
        <end position="111"/>
    </location>
</feature>
<name>A0AAV4D2R2_9GAST</name>
<dbReference type="Proteomes" id="UP000735302">
    <property type="component" value="Unassembled WGS sequence"/>
</dbReference>
<accession>A0AAV4D2R2</accession>
<keyword evidence="3" id="KW-1185">Reference proteome</keyword>
<evidence type="ECO:0000256" key="1">
    <source>
        <dbReference type="SAM" id="MobiDB-lite"/>
    </source>
</evidence>
<proteinExistence type="predicted"/>
<evidence type="ECO:0000313" key="2">
    <source>
        <dbReference type="EMBL" id="GFO38333.1"/>
    </source>
</evidence>
<gene>
    <name evidence="2" type="ORF">PoB_006483800</name>
</gene>
<reference evidence="2 3" key="1">
    <citation type="journal article" date="2021" name="Elife">
        <title>Chloroplast acquisition without the gene transfer in kleptoplastic sea slugs, Plakobranchus ocellatus.</title>
        <authorList>
            <person name="Maeda T."/>
            <person name="Takahashi S."/>
            <person name="Yoshida T."/>
            <person name="Shimamura S."/>
            <person name="Takaki Y."/>
            <person name="Nagai Y."/>
            <person name="Toyoda A."/>
            <person name="Suzuki Y."/>
            <person name="Arimoto A."/>
            <person name="Ishii H."/>
            <person name="Satoh N."/>
            <person name="Nishiyama T."/>
            <person name="Hasebe M."/>
            <person name="Maruyama T."/>
            <person name="Minagawa J."/>
            <person name="Obokata J."/>
            <person name="Shigenobu S."/>
        </authorList>
    </citation>
    <scope>NUCLEOTIDE SEQUENCE [LARGE SCALE GENOMIC DNA]</scope>
</reference>
<feature type="compositionally biased region" description="Acidic residues" evidence="1">
    <location>
        <begin position="92"/>
        <end position="111"/>
    </location>
</feature>
<sequence length="111" mass="13204">MLFIRLLPAILRHGLFGLYKYIAFTLRTSQAFGPHSGYNACRGFELGKVPADLMFIQRQDVIRNHSRLRFSPTWKLERVEENDYAEVVTFYDNEEEEKEEEEKEEEEEEDP</sequence>
<dbReference type="EMBL" id="BLXT01007309">
    <property type="protein sequence ID" value="GFO38333.1"/>
    <property type="molecule type" value="Genomic_DNA"/>
</dbReference>
<comment type="caution">
    <text evidence="2">The sequence shown here is derived from an EMBL/GenBank/DDBJ whole genome shotgun (WGS) entry which is preliminary data.</text>
</comment>
<organism evidence="2 3">
    <name type="scientific">Plakobranchus ocellatus</name>
    <dbReference type="NCBI Taxonomy" id="259542"/>
    <lineage>
        <taxon>Eukaryota</taxon>
        <taxon>Metazoa</taxon>
        <taxon>Spiralia</taxon>
        <taxon>Lophotrochozoa</taxon>
        <taxon>Mollusca</taxon>
        <taxon>Gastropoda</taxon>
        <taxon>Heterobranchia</taxon>
        <taxon>Euthyneura</taxon>
        <taxon>Panpulmonata</taxon>
        <taxon>Sacoglossa</taxon>
        <taxon>Placobranchoidea</taxon>
        <taxon>Plakobranchidae</taxon>
        <taxon>Plakobranchus</taxon>
    </lineage>
</organism>
<evidence type="ECO:0000313" key="3">
    <source>
        <dbReference type="Proteomes" id="UP000735302"/>
    </source>
</evidence>
<dbReference type="AlphaFoldDB" id="A0AAV4D2R2"/>
<protein>
    <submittedName>
        <fullName evidence="2">Uncharacterized protein</fullName>
    </submittedName>
</protein>